<name>A0A645JHN4_9ZZZZ</name>
<comment type="caution">
    <text evidence="1">The sequence shown here is derived from an EMBL/GenBank/DDBJ whole genome shotgun (WGS) entry which is preliminary data.</text>
</comment>
<sequence length="78" mass="8691">MLPADIPPENPRTFVADLTLNCQIPAKPQKSLIGMIQQVSNRGGLILKIFSEFQLLLIGTDQLMLLFLKNIDLRLVSS</sequence>
<dbReference type="AlphaFoldDB" id="A0A645JHN4"/>
<dbReference type="EMBL" id="VSSQ01134364">
    <property type="protein sequence ID" value="MPN59854.1"/>
    <property type="molecule type" value="Genomic_DNA"/>
</dbReference>
<organism evidence="1">
    <name type="scientific">bioreactor metagenome</name>
    <dbReference type="NCBI Taxonomy" id="1076179"/>
    <lineage>
        <taxon>unclassified sequences</taxon>
        <taxon>metagenomes</taxon>
        <taxon>ecological metagenomes</taxon>
    </lineage>
</organism>
<protein>
    <submittedName>
        <fullName evidence="1">Uncharacterized protein</fullName>
    </submittedName>
</protein>
<accession>A0A645JHN4</accession>
<evidence type="ECO:0000313" key="1">
    <source>
        <dbReference type="EMBL" id="MPN59854.1"/>
    </source>
</evidence>
<proteinExistence type="predicted"/>
<gene>
    <name evidence="1" type="ORF">SDC9_207576</name>
</gene>
<reference evidence="1" key="1">
    <citation type="submission" date="2019-08" db="EMBL/GenBank/DDBJ databases">
        <authorList>
            <person name="Kucharzyk K."/>
            <person name="Murdoch R.W."/>
            <person name="Higgins S."/>
            <person name="Loffler F."/>
        </authorList>
    </citation>
    <scope>NUCLEOTIDE SEQUENCE</scope>
</reference>